<feature type="compositionally biased region" description="Low complexity" evidence="1">
    <location>
        <begin position="7"/>
        <end position="17"/>
    </location>
</feature>
<sequence length="92" mass="9888">MCGFQVRSPAASSPSRAGNAAVPTHRGGQADTGIFRRHPCTDSLSCATVLDVNNIVNRGGAAVEWEILMTAQVEEFLDALHEADRDTHRLVN</sequence>
<protein>
    <submittedName>
        <fullName evidence="2">Uncharacterized protein</fullName>
    </submittedName>
</protein>
<dbReference type="Proteomes" id="UP000660611">
    <property type="component" value="Unassembled WGS sequence"/>
</dbReference>
<reference evidence="2" key="1">
    <citation type="submission" date="2021-01" db="EMBL/GenBank/DDBJ databases">
        <title>Whole genome shotgun sequence of Dactylosporangium siamense NBRC 106093.</title>
        <authorList>
            <person name="Komaki H."/>
            <person name="Tamura T."/>
        </authorList>
    </citation>
    <scope>NUCLEOTIDE SEQUENCE</scope>
    <source>
        <strain evidence="2">NBRC 106093</strain>
    </source>
</reference>
<name>A0A919PQB8_9ACTN</name>
<gene>
    <name evidence="2" type="ORF">Dsi01nite_058180</name>
</gene>
<comment type="caution">
    <text evidence="2">The sequence shown here is derived from an EMBL/GenBank/DDBJ whole genome shotgun (WGS) entry which is preliminary data.</text>
</comment>
<proteinExistence type="predicted"/>
<keyword evidence="3" id="KW-1185">Reference proteome</keyword>
<evidence type="ECO:0000313" key="2">
    <source>
        <dbReference type="EMBL" id="GIG47777.1"/>
    </source>
</evidence>
<evidence type="ECO:0000256" key="1">
    <source>
        <dbReference type="SAM" id="MobiDB-lite"/>
    </source>
</evidence>
<feature type="region of interest" description="Disordered" evidence="1">
    <location>
        <begin position="1"/>
        <end position="34"/>
    </location>
</feature>
<dbReference type="AlphaFoldDB" id="A0A919PQB8"/>
<dbReference type="EMBL" id="BONQ01000087">
    <property type="protein sequence ID" value="GIG47777.1"/>
    <property type="molecule type" value="Genomic_DNA"/>
</dbReference>
<evidence type="ECO:0000313" key="3">
    <source>
        <dbReference type="Proteomes" id="UP000660611"/>
    </source>
</evidence>
<accession>A0A919PQB8</accession>
<organism evidence="2 3">
    <name type="scientific">Dactylosporangium siamense</name>
    <dbReference type="NCBI Taxonomy" id="685454"/>
    <lineage>
        <taxon>Bacteria</taxon>
        <taxon>Bacillati</taxon>
        <taxon>Actinomycetota</taxon>
        <taxon>Actinomycetes</taxon>
        <taxon>Micromonosporales</taxon>
        <taxon>Micromonosporaceae</taxon>
        <taxon>Dactylosporangium</taxon>
    </lineage>
</organism>